<evidence type="ECO:0000313" key="2">
    <source>
        <dbReference type="EMBL" id="KAG5595974.1"/>
    </source>
</evidence>
<comment type="caution">
    <text evidence="2">The sequence shown here is derived from an EMBL/GenBank/DDBJ whole genome shotgun (WGS) entry which is preliminary data.</text>
</comment>
<name>A0A9J5YAI0_SOLCO</name>
<evidence type="ECO:0000256" key="1">
    <source>
        <dbReference type="SAM" id="MobiDB-lite"/>
    </source>
</evidence>
<evidence type="ECO:0000313" key="3">
    <source>
        <dbReference type="Proteomes" id="UP000824120"/>
    </source>
</evidence>
<proteinExistence type="predicted"/>
<dbReference type="Proteomes" id="UP000824120">
    <property type="component" value="Chromosome 7"/>
</dbReference>
<dbReference type="AlphaFoldDB" id="A0A9J5YAI0"/>
<feature type="compositionally biased region" description="Basic and acidic residues" evidence="1">
    <location>
        <begin position="15"/>
        <end position="33"/>
    </location>
</feature>
<dbReference type="PANTHER" id="PTHR33180">
    <property type="entry name" value="PHOTOSYSTEM II CP43 REACTION CENTER PROTEIN"/>
    <property type="match status" value="1"/>
</dbReference>
<sequence length="213" mass="24104">MTTGPQDALFEPEDDHPLQSQRDEIQDRSHLDLARVPPAPTPADSMPAPAPPVAPVPLVVPPSRFLNRLKGDDLRTILEEKFLSTEGLEGKYLNMRDTLHFHRRFEQFTRPQGPYIPLWIGEFYTVYGDLVPKSKKKASKFGPVKSVMVLENEVWCSSEYINSVLDRALHSLSPYEGLPIVQSLDELKGWLAPLIFDPPQGGSRQEFSLRKET</sequence>
<feature type="region of interest" description="Disordered" evidence="1">
    <location>
        <begin position="1"/>
        <end position="50"/>
    </location>
</feature>
<dbReference type="EMBL" id="JACXVP010000007">
    <property type="protein sequence ID" value="KAG5595974.1"/>
    <property type="molecule type" value="Genomic_DNA"/>
</dbReference>
<dbReference type="PANTHER" id="PTHR33180:SF31">
    <property type="entry name" value="POLYPROTEIN PROTEIN"/>
    <property type="match status" value="1"/>
</dbReference>
<keyword evidence="3" id="KW-1185">Reference proteome</keyword>
<organism evidence="2 3">
    <name type="scientific">Solanum commersonii</name>
    <name type="common">Commerson's wild potato</name>
    <name type="synonym">Commerson's nightshade</name>
    <dbReference type="NCBI Taxonomy" id="4109"/>
    <lineage>
        <taxon>Eukaryota</taxon>
        <taxon>Viridiplantae</taxon>
        <taxon>Streptophyta</taxon>
        <taxon>Embryophyta</taxon>
        <taxon>Tracheophyta</taxon>
        <taxon>Spermatophyta</taxon>
        <taxon>Magnoliopsida</taxon>
        <taxon>eudicotyledons</taxon>
        <taxon>Gunneridae</taxon>
        <taxon>Pentapetalae</taxon>
        <taxon>asterids</taxon>
        <taxon>lamiids</taxon>
        <taxon>Solanales</taxon>
        <taxon>Solanaceae</taxon>
        <taxon>Solanoideae</taxon>
        <taxon>Solaneae</taxon>
        <taxon>Solanum</taxon>
    </lineage>
</organism>
<accession>A0A9J5YAI0</accession>
<reference evidence="2 3" key="1">
    <citation type="submission" date="2020-09" db="EMBL/GenBank/DDBJ databases">
        <title>De no assembly of potato wild relative species, Solanum commersonii.</title>
        <authorList>
            <person name="Cho K."/>
        </authorList>
    </citation>
    <scope>NUCLEOTIDE SEQUENCE [LARGE SCALE GENOMIC DNA]</scope>
    <source>
        <strain evidence="2">LZ3.2</strain>
        <tissue evidence="2">Leaf</tissue>
    </source>
</reference>
<gene>
    <name evidence="2" type="ORF">H5410_037206</name>
</gene>
<protein>
    <submittedName>
        <fullName evidence="2">Uncharacterized protein</fullName>
    </submittedName>
</protein>